<feature type="compositionally biased region" description="Polar residues" evidence="3">
    <location>
        <begin position="532"/>
        <end position="543"/>
    </location>
</feature>
<evidence type="ECO:0000256" key="3">
    <source>
        <dbReference type="SAM" id="MobiDB-lite"/>
    </source>
</evidence>
<keyword evidence="1" id="KW-0677">Repeat</keyword>
<protein>
    <submittedName>
        <fullName evidence="6">UVR8 protein</fullName>
    </submittedName>
</protein>
<dbReference type="PANTHER" id="PTHR22872">
    <property type="entry name" value="BTK-BINDING PROTEIN-RELATED"/>
    <property type="match status" value="1"/>
</dbReference>
<dbReference type="SUPFAM" id="SSF50985">
    <property type="entry name" value="RCC1/BLIP-II"/>
    <property type="match status" value="1"/>
</dbReference>
<proteinExistence type="predicted"/>
<feature type="non-terminal residue" evidence="6">
    <location>
        <position position="608"/>
    </location>
</feature>
<keyword evidence="4" id="KW-0472">Membrane</keyword>
<name>A0A812WSC4_9DINO</name>
<dbReference type="Proteomes" id="UP000601435">
    <property type="component" value="Unassembled WGS sequence"/>
</dbReference>
<feature type="repeat" description="RCC1" evidence="2">
    <location>
        <begin position="60"/>
        <end position="110"/>
    </location>
</feature>
<organism evidence="6 7">
    <name type="scientific">Symbiodinium necroappetens</name>
    <dbReference type="NCBI Taxonomy" id="1628268"/>
    <lineage>
        <taxon>Eukaryota</taxon>
        <taxon>Sar</taxon>
        <taxon>Alveolata</taxon>
        <taxon>Dinophyceae</taxon>
        <taxon>Suessiales</taxon>
        <taxon>Symbiodiniaceae</taxon>
        <taxon>Symbiodinium</taxon>
    </lineage>
</organism>
<dbReference type="PROSITE" id="PS50012">
    <property type="entry name" value="RCC1_3"/>
    <property type="match status" value="5"/>
</dbReference>
<dbReference type="OrthoDB" id="10256179at2759"/>
<feature type="transmembrane region" description="Helical" evidence="4">
    <location>
        <begin position="577"/>
        <end position="601"/>
    </location>
</feature>
<feature type="region of interest" description="Disordered" evidence="3">
    <location>
        <begin position="408"/>
        <end position="431"/>
    </location>
</feature>
<feature type="repeat" description="RCC1" evidence="2">
    <location>
        <begin position="162"/>
        <end position="212"/>
    </location>
</feature>
<gene>
    <name evidence="6" type="primary">UVR8</name>
    <name evidence="6" type="ORF">SNEC2469_LOCUS20312</name>
</gene>
<evidence type="ECO:0000313" key="6">
    <source>
        <dbReference type="EMBL" id="CAE7704806.1"/>
    </source>
</evidence>
<keyword evidence="7" id="KW-1185">Reference proteome</keyword>
<dbReference type="InterPro" id="IPR000408">
    <property type="entry name" value="Reg_chr_condens"/>
</dbReference>
<feature type="compositionally biased region" description="Basic and acidic residues" evidence="3">
    <location>
        <begin position="547"/>
        <end position="557"/>
    </location>
</feature>
<dbReference type="EMBL" id="CAJNJA010035269">
    <property type="protein sequence ID" value="CAE7704806.1"/>
    <property type="molecule type" value="Genomic_DNA"/>
</dbReference>
<reference evidence="6" key="1">
    <citation type="submission" date="2021-02" db="EMBL/GenBank/DDBJ databases">
        <authorList>
            <person name="Dougan E. K."/>
            <person name="Rhodes N."/>
            <person name="Thang M."/>
            <person name="Chan C."/>
        </authorList>
    </citation>
    <scope>NUCLEOTIDE SEQUENCE</scope>
</reference>
<accession>A0A812WSC4</accession>
<feature type="repeat" description="RCC1" evidence="2">
    <location>
        <begin position="264"/>
        <end position="314"/>
    </location>
</feature>
<keyword evidence="4" id="KW-1133">Transmembrane helix</keyword>
<keyword evidence="4" id="KW-0812">Transmembrane</keyword>
<dbReference type="AlphaFoldDB" id="A0A812WSC4"/>
<dbReference type="InterPro" id="IPR051625">
    <property type="entry name" value="Signaling_Regulatory_Domain"/>
</dbReference>
<sequence length="608" mass="63964">QPVLCPARHYCPEGSAEPLLCPPGHVCNGQDLEALVNGTWGDLVPLAAGGYHTVVVSNPGQVWAAGYNDYGQLGTGGTVKQHAFVQVAFGGKKIVAVAAGGLHTAAITDSGELWTWGSNGHGRLGTGDTTNRHAPVKVSVNGQKIVAVAAGGFHTAALTDSGELWTWGWNGYGQLGVGDTTDRHAPVKVSVNGQKIVAVATGGSHTAAITDSGELWTWGYNGHGRLGIGDTMNRHAPVKVSVNGQKIVAVAAGIWHTAAITDSGELWTWGSNGDGRLGIGDTTNRHAPVKVSVNGQKIVAVAAGGFHTAALTAALSVKIGEMREPLCWSLDGRESSVLSEAFLTATWGSNIPQLRRCSALRGQIATFQQECRVQVGAWEATPCPAGYFCAAERVAPCSAGLLEDGGPDAEAVSAGDPHGSVQPGGSMESREEAQQLQQAAVETSIQNLEVKAQIWASQDYKKLEDQLQQAAAKQQDMDKTLQEFASRIAKVEQQWHQAAVDEKVPQQHLRACFQSLEATVQTLKSADDAQEQLRQASTDNASQPIEGLRRGERERANESAGGGDTAVDFRGTEALGIWRGLTIVSALIVSALAAGSFLYGIRMRGNSQ</sequence>
<dbReference type="Gene3D" id="2.130.10.30">
    <property type="entry name" value="Regulator of chromosome condensation 1/beta-lactamase-inhibitor protein II"/>
    <property type="match status" value="2"/>
</dbReference>
<evidence type="ECO:0000256" key="2">
    <source>
        <dbReference type="PROSITE-ProRule" id="PRU00235"/>
    </source>
</evidence>
<evidence type="ECO:0000256" key="1">
    <source>
        <dbReference type="ARBA" id="ARBA00022737"/>
    </source>
</evidence>
<feature type="domain" description="RCC1-like" evidence="5">
    <location>
        <begin position="41"/>
        <end position="313"/>
    </location>
</feature>
<dbReference type="PRINTS" id="PR00633">
    <property type="entry name" value="RCCNDNSATION"/>
</dbReference>
<feature type="non-terminal residue" evidence="6">
    <location>
        <position position="1"/>
    </location>
</feature>
<feature type="repeat" description="RCC1" evidence="2">
    <location>
        <begin position="111"/>
        <end position="161"/>
    </location>
</feature>
<dbReference type="PROSITE" id="PS00626">
    <property type="entry name" value="RCC1_2"/>
    <property type="match status" value="4"/>
</dbReference>
<dbReference type="InterPro" id="IPR009091">
    <property type="entry name" value="RCC1/BLIP-II"/>
</dbReference>
<dbReference type="Pfam" id="PF25390">
    <property type="entry name" value="WD40_RLD"/>
    <property type="match status" value="1"/>
</dbReference>
<comment type="caution">
    <text evidence="6">The sequence shown here is derived from an EMBL/GenBank/DDBJ whole genome shotgun (WGS) entry which is preliminary data.</text>
</comment>
<feature type="repeat" description="RCC1" evidence="2">
    <location>
        <begin position="213"/>
        <end position="263"/>
    </location>
</feature>
<feature type="region of interest" description="Disordered" evidence="3">
    <location>
        <begin position="527"/>
        <end position="565"/>
    </location>
</feature>
<dbReference type="InterPro" id="IPR058923">
    <property type="entry name" value="RCC1-like_dom"/>
</dbReference>
<evidence type="ECO:0000256" key="4">
    <source>
        <dbReference type="SAM" id="Phobius"/>
    </source>
</evidence>
<evidence type="ECO:0000313" key="7">
    <source>
        <dbReference type="Proteomes" id="UP000601435"/>
    </source>
</evidence>
<evidence type="ECO:0000259" key="5">
    <source>
        <dbReference type="Pfam" id="PF25390"/>
    </source>
</evidence>